<evidence type="ECO:0000313" key="2">
    <source>
        <dbReference type="Proteomes" id="UP000628086"/>
    </source>
</evidence>
<keyword evidence="2" id="KW-1185">Reference proteome</keyword>
<proteinExistence type="predicted"/>
<evidence type="ECO:0000313" key="1">
    <source>
        <dbReference type="EMBL" id="MBC3476916.1"/>
    </source>
</evidence>
<dbReference type="EMBL" id="JABWRS010000010">
    <property type="protein sequence ID" value="MBC3476916.1"/>
    <property type="molecule type" value="Genomic_DNA"/>
</dbReference>
<dbReference type="Proteomes" id="UP000628086">
    <property type="component" value="Unassembled WGS sequence"/>
</dbReference>
<dbReference type="InterPro" id="IPR025859">
    <property type="entry name" value="AurF/CmlI"/>
</dbReference>
<accession>A0ABR6V8V5</accession>
<dbReference type="Pfam" id="PF11583">
    <property type="entry name" value="AurF"/>
    <property type="match status" value="1"/>
</dbReference>
<sequence>MEKITTRSSTVFKSWHITSAVRSRPYAYHFSVEDFTQSEPDLWFPRALSPALAHDSAKQLSKKDLLVLHAYHLIPFIDYTTRIEMGHINETVHCIISGDLKHFFDKDVQLNALKLYTNEAYHALFSKEIADPVANHFCLERINSARINSLDQLLQNSPQSLNGITRFCIAFVSETIITNELYNLTRDSLVTPVANMLIDHLHDEGRHAIFFSDCFAQLWHQLSISQKDYLIPTLLKALRAFCQPDEPFLQSIFKKHPSIAKVIINDITSNWTLRLPAISKITLQAIKRTKLLKDERYAIQFRAAGLPA</sequence>
<comment type="caution">
    <text evidence="1">The sequence shown here is derived from an EMBL/GenBank/DDBJ whole genome shotgun (WGS) entry which is preliminary data.</text>
</comment>
<dbReference type="RefSeq" id="WP_186598807.1">
    <property type="nucleotide sequence ID" value="NZ_JABWRS010000010.1"/>
</dbReference>
<dbReference type="InterPro" id="IPR012348">
    <property type="entry name" value="RNR-like"/>
</dbReference>
<organism evidence="1 2">
    <name type="scientific">Pseudomonas taiwanensis</name>
    <dbReference type="NCBI Taxonomy" id="470150"/>
    <lineage>
        <taxon>Bacteria</taxon>
        <taxon>Pseudomonadati</taxon>
        <taxon>Pseudomonadota</taxon>
        <taxon>Gammaproteobacteria</taxon>
        <taxon>Pseudomonadales</taxon>
        <taxon>Pseudomonadaceae</taxon>
        <taxon>Pseudomonas</taxon>
    </lineage>
</organism>
<name>A0ABR6V8V5_9PSED</name>
<protein>
    <submittedName>
        <fullName evidence="1">Diiron oxygenase</fullName>
    </submittedName>
</protein>
<reference evidence="1 2" key="1">
    <citation type="journal article" date="2020" name="Microorganisms">
        <title>Reliable Identification of Environmental Pseudomonas Isolates Using the rpoD Gene.</title>
        <authorList>
            <consortium name="The Broad Institute Genome Sequencing Platform"/>
            <person name="Girard L."/>
            <person name="Lood C."/>
            <person name="Rokni-Zadeh H."/>
            <person name="van Noort V."/>
            <person name="Lavigne R."/>
            <person name="De Mot R."/>
        </authorList>
    </citation>
    <scope>NUCLEOTIDE SEQUENCE [LARGE SCALE GENOMIC DNA]</scope>
    <source>
        <strain evidence="1 2">RW7P2</strain>
    </source>
</reference>
<gene>
    <name evidence="1" type="ORF">HU747_15100</name>
</gene>
<dbReference type="Gene3D" id="1.10.620.20">
    <property type="entry name" value="Ribonucleotide Reductase, subunit A"/>
    <property type="match status" value="1"/>
</dbReference>